<sequence length="68" mass="7444">MWNYHDSAVQNWRQLVVVGQHGQGQRGEGLQPYGRVVGGQDWTEAVPERNLRSESGVVVVLVSVEAGA</sequence>
<gene>
    <name evidence="1" type="ORF">PF011_g33050</name>
</gene>
<dbReference type="Proteomes" id="UP000460718">
    <property type="component" value="Unassembled WGS sequence"/>
</dbReference>
<reference evidence="1 2" key="1">
    <citation type="submission" date="2018-09" db="EMBL/GenBank/DDBJ databases">
        <title>Genomic investigation of the strawberry pathogen Phytophthora fragariae indicates pathogenicity is determined by transcriptional variation in three key races.</title>
        <authorList>
            <person name="Adams T.M."/>
            <person name="Armitage A.D."/>
            <person name="Sobczyk M.K."/>
            <person name="Bates H.J."/>
            <person name="Dunwell J.M."/>
            <person name="Nellist C.F."/>
            <person name="Harrison R.J."/>
        </authorList>
    </citation>
    <scope>NUCLEOTIDE SEQUENCE [LARGE SCALE GENOMIC DNA]</scope>
    <source>
        <strain evidence="1 2">SCRP245</strain>
    </source>
</reference>
<organism evidence="1 2">
    <name type="scientific">Phytophthora fragariae</name>
    <dbReference type="NCBI Taxonomy" id="53985"/>
    <lineage>
        <taxon>Eukaryota</taxon>
        <taxon>Sar</taxon>
        <taxon>Stramenopiles</taxon>
        <taxon>Oomycota</taxon>
        <taxon>Peronosporomycetes</taxon>
        <taxon>Peronosporales</taxon>
        <taxon>Peronosporaceae</taxon>
        <taxon>Phytophthora</taxon>
    </lineage>
</organism>
<comment type="caution">
    <text evidence="1">The sequence shown here is derived from an EMBL/GenBank/DDBJ whole genome shotgun (WGS) entry which is preliminary data.</text>
</comment>
<evidence type="ECO:0000313" key="1">
    <source>
        <dbReference type="EMBL" id="KAE8951113.1"/>
    </source>
</evidence>
<protein>
    <submittedName>
        <fullName evidence="1">Uncharacterized protein</fullName>
    </submittedName>
</protein>
<dbReference type="EMBL" id="QXFW01012340">
    <property type="protein sequence ID" value="KAE8951113.1"/>
    <property type="molecule type" value="Genomic_DNA"/>
</dbReference>
<evidence type="ECO:0000313" key="2">
    <source>
        <dbReference type="Proteomes" id="UP000460718"/>
    </source>
</evidence>
<name>A0A6A3G273_9STRA</name>
<dbReference type="AlphaFoldDB" id="A0A6A3G273"/>
<proteinExistence type="predicted"/>
<accession>A0A6A3G273</accession>